<feature type="region of interest" description="Disordered" evidence="1">
    <location>
        <begin position="1"/>
        <end position="24"/>
    </location>
</feature>
<sequence length="58" mass="6131">LPCQDSEIGPRGRPYTTGENWLRPPFFSGPDGLATRFGKGGCSQKAVGLRPRSGLGPS</sequence>
<keyword evidence="3" id="KW-1185">Reference proteome</keyword>
<dbReference type="EMBL" id="CAVNYO010000414">
    <property type="protein sequence ID" value="CAK5276909.1"/>
    <property type="molecule type" value="Genomic_DNA"/>
</dbReference>
<reference evidence="2" key="1">
    <citation type="submission" date="2023-11" db="EMBL/GenBank/DDBJ databases">
        <authorList>
            <person name="De Vega J J."/>
            <person name="De Vega J J."/>
        </authorList>
    </citation>
    <scope>NUCLEOTIDE SEQUENCE</scope>
</reference>
<accession>A0AAD2K4H4</accession>
<protein>
    <submittedName>
        <fullName evidence="2">Uncharacterized protein</fullName>
    </submittedName>
</protein>
<gene>
    <name evidence="2" type="ORF">MYCIT1_LOCUS25556</name>
</gene>
<dbReference type="AlphaFoldDB" id="A0AAD2K4H4"/>
<dbReference type="Proteomes" id="UP001295794">
    <property type="component" value="Unassembled WGS sequence"/>
</dbReference>
<organism evidence="2 3">
    <name type="scientific">Mycena citricolor</name>
    <dbReference type="NCBI Taxonomy" id="2018698"/>
    <lineage>
        <taxon>Eukaryota</taxon>
        <taxon>Fungi</taxon>
        <taxon>Dikarya</taxon>
        <taxon>Basidiomycota</taxon>
        <taxon>Agaricomycotina</taxon>
        <taxon>Agaricomycetes</taxon>
        <taxon>Agaricomycetidae</taxon>
        <taxon>Agaricales</taxon>
        <taxon>Marasmiineae</taxon>
        <taxon>Mycenaceae</taxon>
        <taxon>Mycena</taxon>
    </lineage>
</organism>
<evidence type="ECO:0000313" key="3">
    <source>
        <dbReference type="Proteomes" id="UP001295794"/>
    </source>
</evidence>
<proteinExistence type="predicted"/>
<evidence type="ECO:0000256" key="1">
    <source>
        <dbReference type="SAM" id="MobiDB-lite"/>
    </source>
</evidence>
<name>A0AAD2K4H4_9AGAR</name>
<evidence type="ECO:0000313" key="2">
    <source>
        <dbReference type="EMBL" id="CAK5276909.1"/>
    </source>
</evidence>
<feature type="non-terminal residue" evidence="2">
    <location>
        <position position="1"/>
    </location>
</feature>
<comment type="caution">
    <text evidence="2">The sequence shown here is derived from an EMBL/GenBank/DDBJ whole genome shotgun (WGS) entry which is preliminary data.</text>
</comment>